<reference evidence="2 3" key="1">
    <citation type="journal article" date="2019" name="Appl. Microbiol. Biotechnol.">
        <title>Uncovering carbohydrate metabolism through a genotype-phenotype association study of 56 lactic acid bacteria genomes.</title>
        <authorList>
            <person name="Buron-Moles G."/>
            <person name="Chailyan A."/>
            <person name="Dolejs I."/>
            <person name="Forster J."/>
            <person name="Miks M.H."/>
        </authorList>
    </citation>
    <scope>NUCLEOTIDE SEQUENCE [LARGE SCALE GENOMIC DNA]</scope>
    <source>
        <strain evidence="2 3">ATCC 700006</strain>
    </source>
</reference>
<organism evidence="2 3">
    <name type="scientific">Leuconostoc fallax</name>
    <dbReference type="NCBI Taxonomy" id="1251"/>
    <lineage>
        <taxon>Bacteria</taxon>
        <taxon>Bacillati</taxon>
        <taxon>Bacillota</taxon>
        <taxon>Bacilli</taxon>
        <taxon>Lactobacillales</taxon>
        <taxon>Lactobacillaceae</taxon>
        <taxon>Leuconostoc</taxon>
    </lineage>
</organism>
<keyword evidence="1" id="KW-0812">Transmembrane</keyword>
<dbReference type="Proteomes" id="UP000295681">
    <property type="component" value="Unassembled WGS sequence"/>
</dbReference>
<evidence type="ECO:0000313" key="2">
    <source>
        <dbReference type="EMBL" id="TDG68321.1"/>
    </source>
</evidence>
<evidence type="ECO:0000256" key="1">
    <source>
        <dbReference type="SAM" id="Phobius"/>
    </source>
</evidence>
<dbReference type="STRING" id="907931.GCA_000165675_00400"/>
<evidence type="ECO:0000313" key="3">
    <source>
        <dbReference type="Proteomes" id="UP000295681"/>
    </source>
</evidence>
<comment type="caution">
    <text evidence="2">The sequence shown here is derived from an EMBL/GenBank/DDBJ whole genome shotgun (WGS) entry which is preliminary data.</text>
</comment>
<proteinExistence type="predicted"/>
<name>A0A4R5N915_9LACO</name>
<protein>
    <submittedName>
        <fullName evidence="2">Uncharacterized protein</fullName>
    </submittedName>
</protein>
<feature type="transmembrane region" description="Helical" evidence="1">
    <location>
        <begin position="12"/>
        <end position="33"/>
    </location>
</feature>
<gene>
    <name evidence="2" type="ORF">C5L23_000627</name>
</gene>
<dbReference type="AlphaFoldDB" id="A0A4R5N915"/>
<sequence>MTVGFLGRLIPVAIMLVLVVALFLITTFIELWYKKVKQVDLSRTKRKIKLTSITLLLCIIFLALVAVLSGLFYQ</sequence>
<dbReference type="RefSeq" id="WP_010008343.1">
    <property type="nucleotide sequence ID" value="NZ_JAGYGP010000001.1"/>
</dbReference>
<dbReference type="EMBL" id="PUFI01000014">
    <property type="protein sequence ID" value="TDG68321.1"/>
    <property type="molecule type" value="Genomic_DNA"/>
</dbReference>
<keyword evidence="1" id="KW-1133">Transmembrane helix</keyword>
<keyword evidence="1" id="KW-0472">Membrane</keyword>
<accession>A0A4R5N915</accession>
<keyword evidence="3" id="KW-1185">Reference proteome</keyword>
<feature type="transmembrane region" description="Helical" evidence="1">
    <location>
        <begin position="53"/>
        <end position="73"/>
    </location>
</feature>